<protein>
    <recommendedName>
        <fullName evidence="9">Protein kinase domain-containing protein</fullName>
    </recommendedName>
</protein>
<sequence length="163" mass="18369">MGYRIPFVAVEKATNCFDESWVIGIGGFGKVYKGVLNDGTKVAVKRANPRSQQGLAEFRTEIKMLSHFRHCNLVSLIGYCYERNEMILIYEYMESGTLKDHLYGLGRPSLSWKKRLEICIGAARGLHYLHTGCSKAIIHRDVKSENILLDENLIAKVADFGIA</sequence>
<dbReference type="EMBL" id="JARPOI010000001">
    <property type="protein sequence ID" value="KAJ9190121.1"/>
    <property type="molecule type" value="Genomic_DNA"/>
</dbReference>
<comment type="subcellular location">
    <subcellularLocation>
        <location evidence="1">Membrane</location>
        <topology evidence="1">Single-pass type I membrane protein</topology>
    </subcellularLocation>
</comment>
<evidence type="ECO:0000259" key="9">
    <source>
        <dbReference type="PROSITE" id="PS50011"/>
    </source>
</evidence>
<keyword evidence="2 8" id="KW-0723">Serine/threonine-protein kinase</keyword>
<feature type="binding site" evidence="7">
    <location>
        <position position="45"/>
    </location>
    <ligand>
        <name>ATP</name>
        <dbReference type="ChEBI" id="CHEBI:30616"/>
    </ligand>
</feature>
<dbReference type="PROSITE" id="PS00108">
    <property type="entry name" value="PROTEIN_KINASE_ST"/>
    <property type="match status" value="1"/>
</dbReference>
<reference evidence="10" key="1">
    <citation type="journal article" date="2023" name="Plant Biotechnol. J.">
        <title>Chromosome-level wild Hevea brasiliensis genome provides new tools for genomic-assisted breeding and valuable loci to elevate rubber yield.</title>
        <authorList>
            <person name="Cheng H."/>
            <person name="Song X."/>
            <person name="Hu Y."/>
            <person name="Wu T."/>
            <person name="Yang Q."/>
            <person name="An Z."/>
            <person name="Feng S."/>
            <person name="Deng Z."/>
            <person name="Wu W."/>
            <person name="Zeng X."/>
            <person name="Tu M."/>
            <person name="Wang X."/>
            <person name="Huang H."/>
        </authorList>
    </citation>
    <scope>NUCLEOTIDE SEQUENCE</scope>
    <source>
        <strain evidence="10">MT/VB/25A 57/8</strain>
    </source>
</reference>
<dbReference type="InterPro" id="IPR011009">
    <property type="entry name" value="Kinase-like_dom_sf"/>
</dbReference>
<dbReference type="InterPro" id="IPR017441">
    <property type="entry name" value="Protein_kinase_ATP_BS"/>
</dbReference>
<dbReference type="InterPro" id="IPR001245">
    <property type="entry name" value="Ser-Thr/Tyr_kinase_cat_dom"/>
</dbReference>
<evidence type="ECO:0000256" key="7">
    <source>
        <dbReference type="PROSITE-ProRule" id="PRU10141"/>
    </source>
</evidence>
<keyword evidence="3" id="KW-0808">Transferase</keyword>
<feature type="domain" description="Protein kinase" evidence="9">
    <location>
        <begin position="17"/>
        <end position="163"/>
    </location>
</feature>
<dbReference type="PANTHER" id="PTHR48006">
    <property type="entry name" value="LEUCINE-RICH REPEAT-CONTAINING PROTEIN DDB_G0281931-RELATED"/>
    <property type="match status" value="1"/>
</dbReference>
<evidence type="ECO:0000256" key="3">
    <source>
        <dbReference type="ARBA" id="ARBA00022679"/>
    </source>
</evidence>
<keyword evidence="4 7" id="KW-0547">Nucleotide-binding</keyword>
<dbReference type="Proteomes" id="UP001174677">
    <property type="component" value="Chromosome 1"/>
</dbReference>
<comment type="caution">
    <text evidence="10">The sequence shown here is derived from an EMBL/GenBank/DDBJ whole genome shotgun (WGS) entry which is preliminary data.</text>
</comment>
<evidence type="ECO:0000313" key="10">
    <source>
        <dbReference type="EMBL" id="KAJ9190121.1"/>
    </source>
</evidence>
<dbReference type="SMART" id="SM00220">
    <property type="entry name" value="S_TKc"/>
    <property type="match status" value="1"/>
</dbReference>
<comment type="similarity">
    <text evidence="8">Belongs to the protein kinase superfamily.</text>
</comment>
<name>A0ABQ9NCS2_HEVBR</name>
<evidence type="ECO:0000256" key="8">
    <source>
        <dbReference type="RuleBase" id="RU000304"/>
    </source>
</evidence>
<dbReference type="InterPro" id="IPR051824">
    <property type="entry name" value="LRR_Rcpt-Like_S/T_Kinase"/>
</dbReference>
<evidence type="ECO:0000313" key="11">
    <source>
        <dbReference type="Proteomes" id="UP001174677"/>
    </source>
</evidence>
<keyword evidence="11" id="KW-1185">Reference proteome</keyword>
<dbReference type="InterPro" id="IPR000719">
    <property type="entry name" value="Prot_kinase_dom"/>
</dbReference>
<keyword evidence="6 7" id="KW-0067">ATP-binding</keyword>
<dbReference type="PROSITE" id="PS00107">
    <property type="entry name" value="PROTEIN_KINASE_ATP"/>
    <property type="match status" value="1"/>
</dbReference>
<gene>
    <name evidence="10" type="ORF">P3X46_001351</name>
</gene>
<evidence type="ECO:0000256" key="4">
    <source>
        <dbReference type="ARBA" id="ARBA00022741"/>
    </source>
</evidence>
<dbReference type="PROSITE" id="PS50011">
    <property type="entry name" value="PROTEIN_KINASE_DOM"/>
    <property type="match status" value="1"/>
</dbReference>
<dbReference type="PANTHER" id="PTHR48006:SF92">
    <property type="entry name" value="LRR RECEPTOR-LIKE SERINE_THREONINE-PROTEIN KINASE GSO1"/>
    <property type="match status" value="1"/>
</dbReference>
<evidence type="ECO:0000256" key="1">
    <source>
        <dbReference type="ARBA" id="ARBA00004479"/>
    </source>
</evidence>
<evidence type="ECO:0000256" key="5">
    <source>
        <dbReference type="ARBA" id="ARBA00022777"/>
    </source>
</evidence>
<evidence type="ECO:0000256" key="6">
    <source>
        <dbReference type="ARBA" id="ARBA00022840"/>
    </source>
</evidence>
<dbReference type="Pfam" id="PF07714">
    <property type="entry name" value="PK_Tyr_Ser-Thr"/>
    <property type="match status" value="1"/>
</dbReference>
<accession>A0ABQ9NCS2</accession>
<proteinExistence type="inferred from homology"/>
<dbReference type="InterPro" id="IPR008271">
    <property type="entry name" value="Ser/Thr_kinase_AS"/>
</dbReference>
<dbReference type="Gene3D" id="3.30.200.20">
    <property type="entry name" value="Phosphorylase Kinase, domain 1"/>
    <property type="match status" value="1"/>
</dbReference>
<keyword evidence="5" id="KW-0418">Kinase</keyword>
<dbReference type="SUPFAM" id="SSF56112">
    <property type="entry name" value="Protein kinase-like (PK-like)"/>
    <property type="match status" value="1"/>
</dbReference>
<organism evidence="10 11">
    <name type="scientific">Hevea brasiliensis</name>
    <name type="common">Para rubber tree</name>
    <name type="synonym">Siphonia brasiliensis</name>
    <dbReference type="NCBI Taxonomy" id="3981"/>
    <lineage>
        <taxon>Eukaryota</taxon>
        <taxon>Viridiplantae</taxon>
        <taxon>Streptophyta</taxon>
        <taxon>Embryophyta</taxon>
        <taxon>Tracheophyta</taxon>
        <taxon>Spermatophyta</taxon>
        <taxon>Magnoliopsida</taxon>
        <taxon>eudicotyledons</taxon>
        <taxon>Gunneridae</taxon>
        <taxon>Pentapetalae</taxon>
        <taxon>rosids</taxon>
        <taxon>fabids</taxon>
        <taxon>Malpighiales</taxon>
        <taxon>Euphorbiaceae</taxon>
        <taxon>Crotonoideae</taxon>
        <taxon>Micrandreae</taxon>
        <taxon>Hevea</taxon>
    </lineage>
</organism>
<dbReference type="Gene3D" id="1.10.510.10">
    <property type="entry name" value="Transferase(Phosphotransferase) domain 1"/>
    <property type="match status" value="1"/>
</dbReference>
<evidence type="ECO:0000256" key="2">
    <source>
        <dbReference type="ARBA" id="ARBA00022527"/>
    </source>
</evidence>